<dbReference type="PANTHER" id="PTHR10492:SF78">
    <property type="entry name" value="ATP-DEPENDENT DNA HELICASE"/>
    <property type="match status" value="1"/>
</dbReference>
<comment type="cofactor">
    <cofactor evidence="1">
        <name>Mg(2+)</name>
        <dbReference type="ChEBI" id="CHEBI:18420"/>
    </cofactor>
</comment>
<dbReference type="InterPro" id="IPR025476">
    <property type="entry name" value="Helitron_helicase-like"/>
</dbReference>
<dbReference type="GO" id="GO:0006310">
    <property type="term" value="P:DNA recombination"/>
    <property type="evidence" value="ECO:0007669"/>
    <property type="project" value="UniProtKB-KW"/>
</dbReference>
<keyword evidence="7" id="KW-1185">Reference proteome</keyword>
<dbReference type="EMBL" id="CM000843">
    <property type="protein sequence ID" value="KRH33328.1"/>
    <property type="molecule type" value="Genomic_DNA"/>
</dbReference>
<keyword evidence="1" id="KW-0227">DNA damage</keyword>
<dbReference type="SUPFAM" id="SSF52540">
    <property type="entry name" value="P-loop containing nucleoside triphosphate hydrolases"/>
    <property type="match status" value="2"/>
</dbReference>
<feature type="domain" description="Helitron helicase-like" evidence="3">
    <location>
        <begin position="271"/>
        <end position="403"/>
    </location>
</feature>
<evidence type="ECO:0000313" key="5">
    <source>
        <dbReference type="EMBL" id="KRH33328.1"/>
    </source>
</evidence>
<comment type="catalytic activity">
    <reaction evidence="1">
        <text>ATP + H2O = ADP + phosphate + H(+)</text>
        <dbReference type="Rhea" id="RHEA:13065"/>
        <dbReference type="ChEBI" id="CHEBI:15377"/>
        <dbReference type="ChEBI" id="CHEBI:15378"/>
        <dbReference type="ChEBI" id="CHEBI:30616"/>
        <dbReference type="ChEBI" id="CHEBI:43474"/>
        <dbReference type="ChEBI" id="CHEBI:456216"/>
        <dbReference type="EC" id="5.6.2.3"/>
    </reaction>
</comment>
<dbReference type="AlphaFoldDB" id="A0A0R0HS71"/>
<dbReference type="GO" id="GO:0006281">
    <property type="term" value="P:DNA repair"/>
    <property type="evidence" value="ECO:0007669"/>
    <property type="project" value="UniProtKB-KW"/>
</dbReference>
<feature type="domain" description="DNA helicase Pif1-like 2B" evidence="4">
    <location>
        <begin position="1060"/>
        <end position="1105"/>
    </location>
</feature>
<dbReference type="GO" id="GO:0016787">
    <property type="term" value="F:hydrolase activity"/>
    <property type="evidence" value="ECO:0007669"/>
    <property type="project" value="UniProtKB-KW"/>
</dbReference>
<protein>
    <recommendedName>
        <fullName evidence="1">ATP-dependent DNA helicase</fullName>
        <ecNumber evidence="1">5.6.2.3</ecNumber>
    </recommendedName>
</protein>
<reference evidence="6" key="2">
    <citation type="submission" date="2018-02" db="UniProtKB">
        <authorList>
            <consortium name="EnsemblPlants"/>
        </authorList>
    </citation>
    <scope>IDENTIFICATION</scope>
    <source>
        <strain evidence="6">Williams 82</strain>
    </source>
</reference>
<keyword evidence="1" id="KW-0234">DNA repair</keyword>
<dbReference type="GO" id="GO:0043139">
    <property type="term" value="F:5'-3' DNA helicase activity"/>
    <property type="evidence" value="ECO:0007669"/>
    <property type="project" value="UniProtKB-EC"/>
</dbReference>
<dbReference type="Proteomes" id="UP000008827">
    <property type="component" value="Chromosome 10"/>
</dbReference>
<evidence type="ECO:0000313" key="6">
    <source>
        <dbReference type="EnsemblPlants" id="KRH33328"/>
    </source>
</evidence>
<evidence type="ECO:0000259" key="2">
    <source>
        <dbReference type="Pfam" id="PF05970"/>
    </source>
</evidence>
<dbReference type="Pfam" id="PF05970">
    <property type="entry name" value="PIF1"/>
    <property type="match status" value="2"/>
</dbReference>
<dbReference type="Gene3D" id="3.40.50.300">
    <property type="entry name" value="P-loop containing nucleotide triphosphate hydrolases"/>
    <property type="match status" value="1"/>
</dbReference>
<dbReference type="EnsemblPlants" id="KRH33328">
    <property type="protein sequence ID" value="KRH33328"/>
    <property type="gene ID" value="GLYMA_10G116400"/>
</dbReference>
<dbReference type="InterPro" id="IPR049163">
    <property type="entry name" value="Pif1-like_2B_dom"/>
</dbReference>
<reference evidence="5" key="3">
    <citation type="submission" date="2018-07" db="EMBL/GenBank/DDBJ databases">
        <title>WGS assembly of Glycine max.</title>
        <authorList>
            <person name="Schmutz J."/>
            <person name="Cannon S."/>
            <person name="Schlueter J."/>
            <person name="Ma J."/>
            <person name="Mitros T."/>
            <person name="Nelson W."/>
            <person name="Hyten D."/>
            <person name="Song Q."/>
            <person name="Thelen J."/>
            <person name="Cheng J."/>
            <person name="Xu D."/>
            <person name="Hellsten U."/>
            <person name="May G."/>
            <person name="Yu Y."/>
            <person name="Sakurai T."/>
            <person name="Umezawa T."/>
            <person name="Bhattacharyya M."/>
            <person name="Sandhu D."/>
            <person name="Valliyodan B."/>
            <person name="Lindquist E."/>
            <person name="Peto M."/>
            <person name="Grant D."/>
            <person name="Shu S."/>
            <person name="Goodstein D."/>
            <person name="Barry K."/>
            <person name="Futrell-Griggs M."/>
            <person name="Abernathy B."/>
            <person name="Du J."/>
            <person name="Tian Z."/>
            <person name="Zhu L."/>
            <person name="Gill N."/>
            <person name="Joshi T."/>
            <person name="Libault M."/>
            <person name="Sethuraman A."/>
            <person name="Zhang X."/>
            <person name="Shinozaki K."/>
            <person name="Nguyen H."/>
            <person name="Wing R."/>
            <person name="Cregan P."/>
            <person name="Specht J."/>
            <person name="Grimwood J."/>
            <person name="Rokhsar D."/>
            <person name="Stacey G."/>
            <person name="Shoemaker R."/>
            <person name="Jackson S."/>
        </authorList>
    </citation>
    <scope>NUCLEOTIDE SEQUENCE</scope>
    <source>
        <tissue evidence="5">Callus</tissue>
    </source>
</reference>
<dbReference type="GO" id="GO:0000723">
    <property type="term" value="P:telomere maintenance"/>
    <property type="evidence" value="ECO:0007669"/>
    <property type="project" value="InterPro"/>
</dbReference>
<dbReference type="InParanoid" id="A0A0R0HS71"/>
<accession>A0A0R0HS71</accession>
<gene>
    <name evidence="5" type="ORF">GLYMA_10G116400</name>
</gene>
<comment type="similarity">
    <text evidence="1">Belongs to the helicase family.</text>
</comment>
<evidence type="ECO:0000313" key="7">
    <source>
        <dbReference type="Proteomes" id="UP000008827"/>
    </source>
</evidence>
<dbReference type="InterPro" id="IPR010285">
    <property type="entry name" value="DNA_helicase_pif1-like_DEAD"/>
</dbReference>
<dbReference type="GO" id="GO:0005524">
    <property type="term" value="F:ATP binding"/>
    <property type="evidence" value="ECO:0007669"/>
    <property type="project" value="UniProtKB-KW"/>
</dbReference>
<name>A0A0R0HS71_SOYBN</name>
<reference evidence="5 6" key="1">
    <citation type="journal article" date="2010" name="Nature">
        <title>Genome sequence of the palaeopolyploid soybean.</title>
        <authorList>
            <person name="Schmutz J."/>
            <person name="Cannon S.B."/>
            <person name="Schlueter J."/>
            <person name="Ma J."/>
            <person name="Mitros T."/>
            <person name="Nelson W."/>
            <person name="Hyten D.L."/>
            <person name="Song Q."/>
            <person name="Thelen J.J."/>
            <person name="Cheng J."/>
            <person name="Xu D."/>
            <person name="Hellsten U."/>
            <person name="May G.D."/>
            <person name="Yu Y."/>
            <person name="Sakurai T."/>
            <person name="Umezawa T."/>
            <person name="Bhattacharyya M.K."/>
            <person name="Sandhu D."/>
            <person name="Valliyodan B."/>
            <person name="Lindquist E."/>
            <person name="Peto M."/>
            <person name="Grant D."/>
            <person name="Shu S."/>
            <person name="Goodstein D."/>
            <person name="Barry K."/>
            <person name="Futrell-Griggs M."/>
            <person name="Abernathy B."/>
            <person name="Du J."/>
            <person name="Tian Z."/>
            <person name="Zhu L."/>
            <person name="Gill N."/>
            <person name="Joshi T."/>
            <person name="Libault M."/>
            <person name="Sethuraman A."/>
            <person name="Zhang X.-C."/>
            <person name="Shinozaki K."/>
            <person name="Nguyen H.T."/>
            <person name="Wing R.A."/>
            <person name="Cregan P."/>
            <person name="Specht J."/>
            <person name="Grimwood J."/>
            <person name="Rokhsar D."/>
            <person name="Stacey G."/>
            <person name="Shoemaker R.C."/>
            <person name="Jackson S.A."/>
        </authorList>
    </citation>
    <scope>NUCLEOTIDE SEQUENCE</scope>
    <source>
        <strain evidence="6">cv. Williams 82</strain>
        <tissue evidence="5">Callus</tissue>
    </source>
</reference>
<dbReference type="PANTHER" id="PTHR10492">
    <property type="match status" value="1"/>
</dbReference>
<dbReference type="Pfam" id="PF21530">
    <property type="entry name" value="Pif1_2B_dom"/>
    <property type="match status" value="1"/>
</dbReference>
<evidence type="ECO:0000256" key="1">
    <source>
        <dbReference type="RuleBase" id="RU363044"/>
    </source>
</evidence>
<keyword evidence="1" id="KW-0347">Helicase</keyword>
<dbReference type="Pfam" id="PF14214">
    <property type="entry name" value="Helitron_like_N"/>
    <property type="match status" value="1"/>
</dbReference>
<dbReference type="EC" id="5.6.2.3" evidence="1"/>
<organism evidence="5">
    <name type="scientific">Glycine max</name>
    <name type="common">Soybean</name>
    <name type="synonym">Glycine hispida</name>
    <dbReference type="NCBI Taxonomy" id="3847"/>
    <lineage>
        <taxon>Eukaryota</taxon>
        <taxon>Viridiplantae</taxon>
        <taxon>Streptophyta</taxon>
        <taxon>Embryophyta</taxon>
        <taxon>Tracheophyta</taxon>
        <taxon>Spermatophyta</taxon>
        <taxon>Magnoliopsida</taxon>
        <taxon>eudicotyledons</taxon>
        <taxon>Gunneridae</taxon>
        <taxon>Pentapetalae</taxon>
        <taxon>rosids</taxon>
        <taxon>fabids</taxon>
        <taxon>Fabales</taxon>
        <taxon>Fabaceae</taxon>
        <taxon>Papilionoideae</taxon>
        <taxon>50 kb inversion clade</taxon>
        <taxon>NPAAA clade</taxon>
        <taxon>indigoferoid/millettioid clade</taxon>
        <taxon>Phaseoleae</taxon>
        <taxon>Glycine</taxon>
        <taxon>Glycine subgen. Soja</taxon>
    </lineage>
</organism>
<dbReference type="InterPro" id="IPR027417">
    <property type="entry name" value="P-loop_NTPase"/>
</dbReference>
<keyword evidence="1" id="KW-0233">DNA recombination</keyword>
<dbReference type="Gramene" id="KRH33328">
    <property type="protein sequence ID" value="KRH33328"/>
    <property type="gene ID" value="GLYMA_10G116400"/>
</dbReference>
<keyword evidence="1" id="KW-0378">Hydrolase</keyword>
<evidence type="ECO:0000259" key="4">
    <source>
        <dbReference type="Pfam" id="PF21530"/>
    </source>
</evidence>
<keyword evidence="1" id="KW-0547">Nucleotide-binding</keyword>
<feature type="domain" description="DNA helicase Pif1-like DEAD-box helicase" evidence="2">
    <location>
        <begin position="891"/>
        <end position="1011"/>
    </location>
</feature>
<proteinExistence type="inferred from homology"/>
<evidence type="ECO:0000259" key="3">
    <source>
        <dbReference type="Pfam" id="PF14214"/>
    </source>
</evidence>
<keyword evidence="1" id="KW-0067">ATP-binding</keyword>
<feature type="domain" description="DNA helicase Pif1-like DEAD-box helicase" evidence="2">
    <location>
        <begin position="821"/>
        <end position="889"/>
    </location>
</feature>
<sequence length="1183" mass="135962">MQCKYCNAQMWYDERISKDKNYGSPRFSLCCGDGKVELPLLQNPPQYLQQLLFDDNTIDIKNYQHNLRAYNMMFAFTSAGIKLDKTINDSRGPPTIRIQGQPCHRIGSLLSMSGKKLKFAQLYIFDTENEVQNRINAMSQYSRIQGHIVSSLTHMLDEHNSHAKSFRIVRDRLENDEANNIKLQLIVARGKDGHVYNMPNVPEIAALIVGNFHPSSKRDIIVETQNGELQRIHELHPSYLPLQYRLLFPYGEDGYRADILHRSTSSNKKRKLHSRSNEAETLLHSRKLFQQFIVEGYTMVESKRLSYIRNNQKKLRVDKYCSLQNSLDTGIAKGLTKGKRVILPSTFVGSPRYMDQLYFDGMAICSHVGFPNLFITLTSNPNWPEIHRLLSPLNLKPTDRPDIDMHTIEFQKRGLPHVHLLLFLHLDNKYPSSTDIDQIISAEIPSHEDDPELYRLPRTLLDSNGYPVYRKRNNGHSISKNGVIIDNRYIVPYNPKLLKKYQARINIESCNQSTSIKYLFKYINKGYDRVTTIMVCNSNDTTQNVNIQNEELKEYLDCRYISPCEAAWRIFAFPIHGRKPAIERLYFHLPDQHSVLYEDHDDIDDVLSKPTISYSKFLAWMNTNKCFAEGKSLTYSQFVSKFKKGYTIGRLIWVPPTTRELFYLIMMLGSCKGPTSFKDIRTVANIQYATYREACFAMGFLQDDREYVEAIKEAKDWGTTNYLRKLFVLILLIGTMSKPEEVWNQCWHWLANDIAYQHSKSTMNSELQINDDTLRNLTLIEIEQLLHINQRSLKDYPTMPYPQDSNLTSYLQNSLMLIRNYKLIIQVVNNNEDEMFFLYGFGGTRKTFIWRTLTSSLRADNQIVIIVASSGIASLLLPGGRTAHSRFKILTSLIIWDEAPMAHKFCFKALDQSLRDIITNRSNSNQIFGGKVIVFGGDFCQILPVIPRGSRSDIINATINSSYLWDSCEILTLTKNMRLHDNLESVDEQETSTFAKWILDIGDGIIGHENDGYATIEIPTHLLITEYDDPISDHMEYLSSDSVDKSETSEDSHFQSITTEFLNSLTTSGLPTHSIKLKIGSPIMLLRNLDQNQGMCNGTRLVVTKMTKHVIAAEIISGKNIGLTVYIPRMLMSPSQSPWPFKLLRRQFLIMLSYAMTINKSQGLLLSMVGLYLPKPVFTHGQL</sequence>
<dbReference type="STRING" id="3847.A0A0R0HS71"/>